<dbReference type="InterPro" id="IPR050330">
    <property type="entry name" value="Bact_OuterMem_StrucFunc"/>
</dbReference>
<keyword evidence="3" id="KW-1003">Cell membrane</keyword>
<dbReference type="PANTHER" id="PTHR30329">
    <property type="entry name" value="STATOR ELEMENT OF FLAGELLAR MOTOR COMPLEX"/>
    <property type="match status" value="1"/>
</dbReference>
<evidence type="ECO:0000256" key="4">
    <source>
        <dbReference type="ARBA" id="ARBA00022692"/>
    </source>
</evidence>
<gene>
    <name evidence="11" type="ORF">C0099_05245</name>
</gene>
<dbReference type="KEGG" id="atw:C0099_05245"/>
<dbReference type="SUPFAM" id="SSF103088">
    <property type="entry name" value="OmpA-like"/>
    <property type="match status" value="1"/>
</dbReference>
<dbReference type="AlphaFoldDB" id="A0A2I6S569"/>
<keyword evidence="5 9" id="KW-1133">Transmembrane helix</keyword>
<dbReference type="PROSITE" id="PS51123">
    <property type="entry name" value="OMPA_2"/>
    <property type="match status" value="1"/>
</dbReference>
<feature type="region of interest" description="Disordered" evidence="8">
    <location>
        <begin position="69"/>
        <end position="90"/>
    </location>
</feature>
<dbReference type="NCBIfam" id="NF006548">
    <property type="entry name" value="PRK09041.1"/>
    <property type="match status" value="1"/>
</dbReference>
<reference evidence="11 12" key="1">
    <citation type="submission" date="2018-01" db="EMBL/GenBank/DDBJ databases">
        <authorList>
            <person name="Fu G.-Y."/>
        </authorList>
    </citation>
    <scope>NUCLEOTIDE SEQUENCE [LARGE SCALE GENOMIC DNA]</scope>
    <source>
        <strain evidence="11 12">SY39</strain>
    </source>
</reference>
<dbReference type="Pfam" id="PF13677">
    <property type="entry name" value="MotB_plug"/>
    <property type="match status" value="1"/>
</dbReference>
<dbReference type="Gene3D" id="3.30.1330.60">
    <property type="entry name" value="OmpA-like domain"/>
    <property type="match status" value="1"/>
</dbReference>
<protein>
    <submittedName>
        <fullName evidence="11">Motility protein MotB</fullName>
    </submittedName>
</protein>
<dbReference type="Pfam" id="PF00691">
    <property type="entry name" value="OmpA"/>
    <property type="match status" value="1"/>
</dbReference>
<feature type="domain" description="OmpA-like" evidence="10">
    <location>
        <begin position="168"/>
        <end position="288"/>
    </location>
</feature>
<feature type="transmembrane region" description="Helical" evidence="9">
    <location>
        <begin position="28"/>
        <end position="47"/>
    </location>
</feature>
<sequence length="323" mass="35493">MSDENQQPIVIRRVNKGHAAHHGGAWKIAYADFVTAMMAFFLMMWLLGSTSDGDLKGIADFFQSPLRVAQQGGSGSGDSSSIIPGGGEDLSRAVGQVKRGEVEPQRRMINLEAARARQAVPAEADGQETRERARLIDMKGRLEALIEATPNLRAFKNQILIDITSEGLRIQLVDEQNRPMFDLSSAELRPHTRELLRAIGRALNDLPNRLSLSGHTDAKPFPDGERAFSNWELSANRANASRRELIAGGLDPSKIARVVGHSDTIPFNPEDAFDPSNRRISIIVMNKRTEEAVLGENPTFDVEADPGPDDPETLLEQIGNEIE</sequence>
<dbReference type="PANTHER" id="PTHR30329:SF21">
    <property type="entry name" value="LIPOPROTEIN YIAD-RELATED"/>
    <property type="match status" value="1"/>
</dbReference>
<evidence type="ECO:0000256" key="5">
    <source>
        <dbReference type="ARBA" id="ARBA00022989"/>
    </source>
</evidence>
<dbReference type="RefSeq" id="WP_102246463.1">
    <property type="nucleotide sequence ID" value="NZ_CP025682.1"/>
</dbReference>
<dbReference type="InterPro" id="IPR036737">
    <property type="entry name" value="OmpA-like_sf"/>
</dbReference>
<proteinExistence type="inferred from homology"/>
<evidence type="ECO:0000256" key="2">
    <source>
        <dbReference type="ARBA" id="ARBA00008914"/>
    </source>
</evidence>
<name>A0A2I6S569_9RHOO</name>
<dbReference type="CDD" id="cd07185">
    <property type="entry name" value="OmpA_C-like"/>
    <property type="match status" value="1"/>
</dbReference>
<accession>A0A2I6S569</accession>
<evidence type="ECO:0000256" key="3">
    <source>
        <dbReference type="ARBA" id="ARBA00022475"/>
    </source>
</evidence>
<dbReference type="OrthoDB" id="9809186at2"/>
<comment type="subcellular location">
    <subcellularLocation>
        <location evidence="1">Cell membrane</location>
        <topology evidence="1">Single-pass membrane protein</topology>
    </subcellularLocation>
</comment>
<keyword evidence="6 7" id="KW-0472">Membrane</keyword>
<evidence type="ECO:0000313" key="11">
    <source>
        <dbReference type="EMBL" id="AUN94393.1"/>
    </source>
</evidence>
<evidence type="ECO:0000256" key="7">
    <source>
        <dbReference type="PROSITE-ProRule" id="PRU00473"/>
    </source>
</evidence>
<evidence type="ECO:0000256" key="9">
    <source>
        <dbReference type="SAM" id="Phobius"/>
    </source>
</evidence>
<evidence type="ECO:0000313" key="12">
    <source>
        <dbReference type="Proteomes" id="UP000242205"/>
    </source>
</evidence>
<comment type="similarity">
    <text evidence="2">Belongs to the MotB family.</text>
</comment>
<dbReference type="Proteomes" id="UP000242205">
    <property type="component" value="Chromosome"/>
</dbReference>
<evidence type="ECO:0000259" key="10">
    <source>
        <dbReference type="PROSITE" id="PS51123"/>
    </source>
</evidence>
<organism evidence="11 12">
    <name type="scientific">Pseudazoarcus pumilus</name>
    <dbReference type="NCBI Taxonomy" id="2067960"/>
    <lineage>
        <taxon>Bacteria</taxon>
        <taxon>Pseudomonadati</taxon>
        <taxon>Pseudomonadota</taxon>
        <taxon>Betaproteobacteria</taxon>
        <taxon>Rhodocyclales</taxon>
        <taxon>Zoogloeaceae</taxon>
        <taxon>Pseudazoarcus</taxon>
    </lineage>
</organism>
<evidence type="ECO:0000256" key="6">
    <source>
        <dbReference type="ARBA" id="ARBA00023136"/>
    </source>
</evidence>
<keyword evidence="12" id="KW-1185">Reference proteome</keyword>
<evidence type="ECO:0000256" key="8">
    <source>
        <dbReference type="SAM" id="MobiDB-lite"/>
    </source>
</evidence>
<keyword evidence="4 9" id="KW-0812">Transmembrane</keyword>
<dbReference type="GO" id="GO:0005886">
    <property type="term" value="C:plasma membrane"/>
    <property type="evidence" value="ECO:0007669"/>
    <property type="project" value="UniProtKB-SubCell"/>
</dbReference>
<dbReference type="InterPro" id="IPR006665">
    <property type="entry name" value="OmpA-like"/>
</dbReference>
<dbReference type="EMBL" id="CP025682">
    <property type="protein sequence ID" value="AUN94393.1"/>
    <property type="molecule type" value="Genomic_DNA"/>
</dbReference>
<evidence type="ECO:0000256" key="1">
    <source>
        <dbReference type="ARBA" id="ARBA00004162"/>
    </source>
</evidence>
<dbReference type="InterPro" id="IPR025713">
    <property type="entry name" value="MotB-like_N_dom"/>
</dbReference>